<evidence type="ECO:0000313" key="1">
    <source>
        <dbReference type="EMBL" id="KAJ1125577.1"/>
    </source>
</evidence>
<keyword evidence="2" id="KW-1185">Reference proteome</keyword>
<protein>
    <submittedName>
        <fullName evidence="1">Uncharacterized protein</fullName>
    </submittedName>
</protein>
<name>A0AAV7PB63_PLEWA</name>
<gene>
    <name evidence="1" type="ORF">NDU88_004005</name>
</gene>
<dbReference type="AlphaFoldDB" id="A0AAV7PB63"/>
<evidence type="ECO:0000313" key="2">
    <source>
        <dbReference type="Proteomes" id="UP001066276"/>
    </source>
</evidence>
<accession>A0AAV7PB63</accession>
<sequence>MRALVGRETGDAGKTLRTCDASHLRVRTLWSALGRAAAAHFSGWGIPWKRRWMGDAGGSWGKPENV</sequence>
<dbReference type="EMBL" id="JANPWB010000011">
    <property type="protein sequence ID" value="KAJ1125577.1"/>
    <property type="molecule type" value="Genomic_DNA"/>
</dbReference>
<dbReference type="Proteomes" id="UP001066276">
    <property type="component" value="Chromosome 7"/>
</dbReference>
<comment type="caution">
    <text evidence="1">The sequence shown here is derived from an EMBL/GenBank/DDBJ whole genome shotgun (WGS) entry which is preliminary data.</text>
</comment>
<proteinExistence type="predicted"/>
<organism evidence="1 2">
    <name type="scientific">Pleurodeles waltl</name>
    <name type="common">Iberian ribbed newt</name>
    <dbReference type="NCBI Taxonomy" id="8319"/>
    <lineage>
        <taxon>Eukaryota</taxon>
        <taxon>Metazoa</taxon>
        <taxon>Chordata</taxon>
        <taxon>Craniata</taxon>
        <taxon>Vertebrata</taxon>
        <taxon>Euteleostomi</taxon>
        <taxon>Amphibia</taxon>
        <taxon>Batrachia</taxon>
        <taxon>Caudata</taxon>
        <taxon>Salamandroidea</taxon>
        <taxon>Salamandridae</taxon>
        <taxon>Pleurodelinae</taxon>
        <taxon>Pleurodeles</taxon>
    </lineage>
</organism>
<reference evidence="1" key="1">
    <citation type="journal article" date="2022" name="bioRxiv">
        <title>Sequencing and chromosome-scale assembly of the giantPleurodeles waltlgenome.</title>
        <authorList>
            <person name="Brown T."/>
            <person name="Elewa A."/>
            <person name="Iarovenko S."/>
            <person name="Subramanian E."/>
            <person name="Araus A.J."/>
            <person name="Petzold A."/>
            <person name="Susuki M."/>
            <person name="Suzuki K.-i.T."/>
            <person name="Hayashi T."/>
            <person name="Toyoda A."/>
            <person name="Oliveira C."/>
            <person name="Osipova E."/>
            <person name="Leigh N.D."/>
            <person name="Simon A."/>
            <person name="Yun M.H."/>
        </authorList>
    </citation>
    <scope>NUCLEOTIDE SEQUENCE</scope>
    <source>
        <strain evidence="1">20211129_DDA</strain>
        <tissue evidence="1">Liver</tissue>
    </source>
</reference>